<reference evidence="2 4" key="2">
    <citation type="journal article" date="2014" name="BMC Genomics">
        <title>An improved genome release (version Mt4.0) for the model legume Medicago truncatula.</title>
        <authorList>
            <person name="Tang H."/>
            <person name="Krishnakumar V."/>
            <person name="Bidwell S."/>
            <person name="Rosen B."/>
            <person name="Chan A."/>
            <person name="Zhou S."/>
            <person name="Gentzbittel L."/>
            <person name="Childs K.L."/>
            <person name="Yandell M."/>
            <person name="Gundlach H."/>
            <person name="Mayer K.F."/>
            <person name="Schwartz D.C."/>
            <person name="Town C.D."/>
        </authorList>
    </citation>
    <scope>GENOME REANNOTATION</scope>
    <source>
        <strain evidence="3 4">cv. Jemalong A17</strain>
    </source>
</reference>
<organism evidence="2 4">
    <name type="scientific">Medicago truncatula</name>
    <name type="common">Barrel medic</name>
    <name type="synonym">Medicago tribuloides</name>
    <dbReference type="NCBI Taxonomy" id="3880"/>
    <lineage>
        <taxon>Eukaryota</taxon>
        <taxon>Viridiplantae</taxon>
        <taxon>Streptophyta</taxon>
        <taxon>Embryophyta</taxon>
        <taxon>Tracheophyta</taxon>
        <taxon>Spermatophyta</taxon>
        <taxon>Magnoliopsida</taxon>
        <taxon>eudicotyledons</taxon>
        <taxon>Gunneridae</taxon>
        <taxon>Pentapetalae</taxon>
        <taxon>rosids</taxon>
        <taxon>fabids</taxon>
        <taxon>Fabales</taxon>
        <taxon>Fabaceae</taxon>
        <taxon>Papilionoideae</taxon>
        <taxon>50 kb inversion clade</taxon>
        <taxon>NPAAA clade</taxon>
        <taxon>Hologalegina</taxon>
        <taxon>IRL clade</taxon>
        <taxon>Trifolieae</taxon>
        <taxon>Medicago</taxon>
    </lineage>
</organism>
<dbReference type="PaxDb" id="3880-AES63211"/>
<keyword evidence="1" id="KW-0472">Membrane</keyword>
<sequence>MVWPSRRHHHLRSSLGSSLSPPFACFCPTATLGSSVASCGSSGGSFVWVLGPGCSIAGGSRCGDFPPRLILPRRSPRSFVVVWLVVVVVTLIFLLKQLNMRIIHLFKK</sequence>
<dbReference type="AlphaFoldDB" id="G7INN3"/>
<reference evidence="3" key="3">
    <citation type="submission" date="2015-04" db="UniProtKB">
        <authorList>
            <consortium name="EnsemblPlants"/>
        </authorList>
    </citation>
    <scope>IDENTIFICATION</scope>
    <source>
        <strain evidence="3">cv. Jemalong A17</strain>
    </source>
</reference>
<keyword evidence="1" id="KW-1133">Transmembrane helix</keyword>
<dbReference type="EnsemblPlants" id="AES63211">
    <property type="protein sequence ID" value="AES63211"/>
    <property type="gene ID" value="MTR_2g006120"/>
</dbReference>
<feature type="transmembrane region" description="Helical" evidence="1">
    <location>
        <begin position="78"/>
        <end position="98"/>
    </location>
</feature>
<dbReference type="Proteomes" id="UP000002051">
    <property type="component" value="Chromosome 2"/>
</dbReference>
<protein>
    <submittedName>
        <fullName evidence="2">Transmembrane protein, putative</fullName>
    </submittedName>
</protein>
<evidence type="ECO:0000313" key="2">
    <source>
        <dbReference type="EMBL" id="AES63211.1"/>
    </source>
</evidence>
<dbReference type="HOGENOM" id="CLU_2200837_0_0_1"/>
<name>G7INN3_MEDTR</name>
<evidence type="ECO:0000313" key="4">
    <source>
        <dbReference type="Proteomes" id="UP000002051"/>
    </source>
</evidence>
<reference evidence="2 4" key="1">
    <citation type="journal article" date="2011" name="Nature">
        <title>The Medicago genome provides insight into the evolution of rhizobial symbioses.</title>
        <authorList>
            <person name="Young N.D."/>
            <person name="Debelle F."/>
            <person name="Oldroyd G.E."/>
            <person name="Geurts R."/>
            <person name="Cannon S.B."/>
            <person name="Udvardi M.K."/>
            <person name="Benedito V.A."/>
            <person name="Mayer K.F."/>
            <person name="Gouzy J."/>
            <person name="Schoof H."/>
            <person name="Van de Peer Y."/>
            <person name="Proost S."/>
            <person name="Cook D.R."/>
            <person name="Meyers B.C."/>
            <person name="Spannagl M."/>
            <person name="Cheung F."/>
            <person name="De Mita S."/>
            <person name="Krishnakumar V."/>
            <person name="Gundlach H."/>
            <person name="Zhou S."/>
            <person name="Mudge J."/>
            <person name="Bharti A.K."/>
            <person name="Murray J.D."/>
            <person name="Naoumkina M.A."/>
            <person name="Rosen B."/>
            <person name="Silverstein K.A."/>
            <person name="Tang H."/>
            <person name="Rombauts S."/>
            <person name="Zhao P.X."/>
            <person name="Zhou P."/>
            <person name="Barbe V."/>
            <person name="Bardou P."/>
            <person name="Bechner M."/>
            <person name="Bellec A."/>
            <person name="Berger A."/>
            <person name="Berges H."/>
            <person name="Bidwell S."/>
            <person name="Bisseling T."/>
            <person name="Choisne N."/>
            <person name="Couloux A."/>
            <person name="Denny R."/>
            <person name="Deshpande S."/>
            <person name="Dai X."/>
            <person name="Doyle J.J."/>
            <person name="Dudez A.M."/>
            <person name="Farmer A.D."/>
            <person name="Fouteau S."/>
            <person name="Franken C."/>
            <person name="Gibelin C."/>
            <person name="Gish J."/>
            <person name="Goldstein S."/>
            <person name="Gonzalez A.J."/>
            <person name="Green P.J."/>
            <person name="Hallab A."/>
            <person name="Hartog M."/>
            <person name="Hua A."/>
            <person name="Humphray S.J."/>
            <person name="Jeong D.H."/>
            <person name="Jing Y."/>
            <person name="Jocker A."/>
            <person name="Kenton S.M."/>
            <person name="Kim D.J."/>
            <person name="Klee K."/>
            <person name="Lai H."/>
            <person name="Lang C."/>
            <person name="Lin S."/>
            <person name="Macmil S.L."/>
            <person name="Magdelenat G."/>
            <person name="Matthews L."/>
            <person name="McCorrison J."/>
            <person name="Monaghan E.L."/>
            <person name="Mun J.H."/>
            <person name="Najar F.Z."/>
            <person name="Nicholson C."/>
            <person name="Noirot C."/>
            <person name="O'Bleness M."/>
            <person name="Paule C.R."/>
            <person name="Poulain J."/>
            <person name="Prion F."/>
            <person name="Qin B."/>
            <person name="Qu C."/>
            <person name="Retzel E.F."/>
            <person name="Riddle C."/>
            <person name="Sallet E."/>
            <person name="Samain S."/>
            <person name="Samson N."/>
            <person name="Sanders I."/>
            <person name="Saurat O."/>
            <person name="Scarpelli C."/>
            <person name="Schiex T."/>
            <person name="Segurens B."/>
            <person name="Severin A.J."/>
            <person name="Sherrier D.J."/>
            <person name="Shi R."/>
            <person name="Sims S."/>
            <person name="Singer S.R."/>
            <person name="Sinharoy S."/>
            <person name="Sterck L."/>
            <person name="Viollet A."/>
            <person name="Wang B.B."/>
            <person name="Wang K."/>
            <person name="Wang M."/>
            <person name="Wang X."/>
            <person name="Warfsmann J."/>
            <person name="Weissenbach J."/>
            <person name="White D.D."/>
            <person name="White J.D."/>
            <person name="Wiley G.B."/>
            <person name="Wincker P."/>
            <person name="Xing Y."/>
            <person name="Yang L."/>
            <person name="Yao Z."/>
            <person name="Ying F."/>
            <person name="Zhai J."/>
            <person name="Zhou L."/>
            <person name="Zuber A."/>
            <person name="Denarie J."/>
            <person name="Dixon R.A."/>
            <person name="May G.D."/>
            <person name="Schwartz D.C."/>
            <person name="Rogers J."/>
            <person name="Quetier F."/>
            <person name="Town C.D."/>
            <person name="Roe B.A."/>
        </authorList>
    </citation>
    <scope>NUCLEOTIDE SEQUENCE [LARGE SCALE GENOMIC DNA]</scope>
    <source>
        <strain evidence="2">A17</strain>
        <strain evidence="3 4">cv. Jemalong A17</strain>
    </source>
</reference>
<evidence type="ECO:0000256" key="1">
    <source>
        <dbReference type="SAM" id="Phobius"/>
    </source>
</evidence>
<accession>G7INN3</accession>
<keyword evidence="1 2" id="KW-0812">Transmembrane</keyword>
<gene>
    <name evidence="2" type="ordered locus">MTR_2g006120</name>
</gene>
<proteinExistence type="predicted"/>
<keyword evidence="4" id="KW-1185">Reference proteome</keyword>
<evidence type="ECO:0000313" key="3">
    <source>
        <dbReference type="EnsemblPlants" id="AES63211"/>
    </source>
</evidence>
<dbReference type="EMBL" id="CM001218">
    <property type="protein sequence ID" value="AES63211.1"/>
    <property type="molecule type" value="Genomic_DNA"/>
</dbReference>